<feature type="region of interest" description="Disordered" evidence="7">
    <location>
        <begin position="375"/>
        <end position="417"/>
    </location>
</feature>
<feature type="transmembrane region" description="Helical" evidence="8">
    <location>
        <begin position="77"/>
        <end position="97"/>
    </location>
</feature>
<proteinExistence type="inferred from homology"/>
<dbReference type="Gene3D" id="2.30.30.60">
    <property type="match status" value="1"/>
</dbReference>
<dbReference type="InterPro" id="IPR023408">
    <property type="entry name" value="MscS_beta-dom_sf"/>
</dbReference>
<dbReference type="SUPFAM" id="SSF82861">
    <property type="entry name" value="Mechanosensitive channel protein MscS (YggB), transmembrane region"/>
    <property type="match status" value="1"/>
</dbReference>
<feature type="transmembrane region" description="Helical" evidence="8">
    <location>
        <begin position="103"/>
        <end position="125"/>
    </location>
</feature>
<dbReference type="SUPFAM" id="SSF82689">
    <property type="entry name" value="Mechanosensitive channel protein MscS (YggB), C-terminal domain"/>
    <property type="match status" value="1"/>
</dbReference>
<dbReference type="PANTHER" id="PTHR43634">
    <property type="entry name" value="OW CONDUCTANCE MECHANOSENSITIVE CHANNEL"/>
    <property type="match status" value="1"/>
</dbReference>
<keyword evidence="6 8" id="KW-0472">Membrane</keyword>
<feature type="domain" description="Mechanosensitive ion channel MscS C-terminal" evidence="10">
    <location>
        <begin position="274"/>
        <end position="355"/>
    </location>
</feature>
<dbReference type="InterPro" id="IPR010920">
    <property type="entry name" value="LSM_dom_sf"/>
</dbReference>
<evidence type="ECO:0000256" key="6">
    <source>
        <dbReference type="ARBA" id="ARBA00023136"/>
    </source>
</evidence>
<comment type="caution">
    <text evidence="12">The sequence shown here is derived from an EMBL/GenBank/DDBJ whole genome shotgun (WGS) entry which is preliminary data.</text>
</comment>
<evidence type="ECO:0000256" key="1">
    <source>
        <dbReference type="ARBA" id="ARBA00004651"/>
    </source>
</evidence>
<feature type="transmembrane region" description="Helical" evidence="8">
    <location>
        <begin position="173"/>
        <end position="193"/>
    </location>
</feature>
<dbReference type="InterPro" id="IPR049142">
    <property type="entry name" value="MS_channel_1st"/>
</dbReference>
<name>A0ABV6FYG6_9GAMM</name>
<evidence type="ECO:0000256" key="7">
    <source>
        <dbReference type="SAM" id="MobiDB-lite"/>
    </source>
</evidence>
<dbReference type="Proteomes" id="UP001589814">
    <property type="component" value="Unassembled WGS sequence"/>
</dbReference>
<evidence type="ECO:0000259" key="10">
    <source>
        <dbReference type="Pfam" id="PF21082"/>
    </source>
</evidence>
<accession>A0ABV6FYG6</accession>
<dbReference type="PANTHER" id="PTHR43634:SF2">
    <property type="entry name" value="LOW CONDUCTANCE MECHANOSENSITIVE CHANNEL YNAI"/>
    <property type="match status" value="1"/>
</dbReference>
<evidence type="ECO:0000259" key="11">
    <source>
        <dbReference type="Pfam" id="PF21088"/>
    </source>
</evidence>
<sequence>MNSTDTGLPPIEELQQRYDGLLTLPGWLWIALTTLLLALLLDASLHFIFGRLEKRFNRSSHRWDDALIFGVRRPFRLWVWLTVISVLASLIGEAFTIDPINQHVALAQSLATLFCMGWAGLRLIVRLEKRLVFPPASSRARSVDPTSASAITKSVGALILTVLVLMALQLMGFSISSLLALGGFGGLVIGFAVRDLIANFFSGMVIYIDKPFVVGDWIKSPERDIEGVVEDIGWRLTTIRTFAGPPIYVPNMIFNQIVVENPTRMYSRRLWERISIDYGDRKRVRPITSAIRQYLREHHQIDQQELITVNFVTYGDHALELMVYAFTVPTDWQTFQELKEDILIRAGEIVEEHGATLALPISRLRLQESALTLREERHAEEDAPPRRRPLGTGTPAGKTAGDAAPTSRSPGPDADGG</sequence>
<protein>
    <submittedName>
        <fullName evidence="12">Mechanosensitive ion channel family protein</fullName>
    </submittedName>
</protein>
<evidence type="ECO:0000259" key="9">
    <source>
        <dbReference type="Pfam" id="PF00924"/>
    </source>
</evidence>
<dbReference type="InterPro" id="IPR045042">
    <property type="entry name" value="YnaI-like"/>
</dbReference>
<dbReference type="RefSeq" id="WP_019950808.1">
    <property type="nucleotide sequence ID" value="NZ_JBHLVX010000001.1"/>
</dbReference>
<dbReference type="Pfam" id="PF00924">
    <property type="entry name" value="MS_channel_2nd"/>
    <property type="match status" value="1"/>
</dbReference>
<reference evidence="12 13" key="1">
    <citation type="submission" date="2024-09" db="EMBL/GenBank/DDBJ databases">
        <authorList>
            <person name="Sun Q."/>
            <person name="Mori K."/>
        </authorList>
    </citation>
    <scope>NUCLEOTIDE SEQUENCE [LARGE SCALE GENOMIC DNA]</scope>
    <source>
        <strain evidence="12 13">CCM 7415</strain>
    </source>
</reference>
<dbReference type="SUPFAM" id="SSF50182">
    <property type="entry name" value="Sm-like ribonucleoproteins"/>
    <property type="match status" value="1"/>
</dbReference>
<dbReference type="InterPro" id="IPR011066">
    <property type="entry name" value="MscS_channel_C_sf"/>
</dbReference>
<organism evidence="12 13">
    <name type="scientific">Kushneria aurantia</name>
    <dbReference type="NCBI Taxonomy" id="504092"/>
    <lineage>
        <taxon>Bacteria</taxon>
        <taxon>Pseudomonadati</taxon>
        <taxon>Pseudomonadota</taxon>
        <taxon>Gammaproteobacteria</taxon>
        <taxon>Oceanospirillales</taxon>
        <taxon>Halomonadaceae</taxon>
        <taxon>Kushneria</taxon>
    </lineage>
</organism>
<dbReference type="EMBL" id="JBHLVX010000001">
    <property type="protein sequence ID" value="MFC0266437.1"/>
    <property type="molecule type" value="Genomic_DNA"/>
</dbReference>
<evidence type="ECO:0000313" key="13">
    <source>
        <dbReference type="Proteomes" id="UP001589814"/>
    </source>
</evidence>
<feature type="domain" description="Mechanosensitive ion channel MscS" evidence="9">
    <location>
        <begin position="195"/>
        <end position="264"/>
    </location>
</feature>
<feature type="transmembrane region" description="Helical" evidence="8">
    <location>
        <begin position="146"/>
        <end position="167"/>
    </location>
</feature>
<dbReference type="Gene3D" id="1.10.287.1260">
    <property type="match status" value="1"/>
</dbReference>
<feature type="domain" description="Mechanosensitive ion channel transmembrane helices 2/3" evidence="11">
    <location>
        <begin position="158"/>
        <end position="193"/>
    </location>
</feature>
<evidence type="ECO:0000256" key="3">
    <source>
        <dbReference type="ARBA" id="ARBA00022475"/>
    </source>
</evidence>
<keyword evidence="13" id="KW-1185">Reference proteome</keyword>
<dbReference type="Pfam" id="PF21088">
    <property type="entry name" value="MS_channel_1st"/>
    <property type="match status" value="1"/>
</dbReference>
<dbReference type="Pfam" id="PF21082">
    <property type="entry name" value="MS_channel_3rd"/>
    <property type="match status" value="1"/>
</dbReference>
<evidence type="ECO:0000256" key="8">
    <source>
        <dbReference type="SAM" id="Phobius"/>
    </source>
</evidence>
<feature type="transmembrane region" description="Helical" evidence="8">
    <location>
        <begin position="27"/>
        <end position="49"/>
    </location>
</feature>
<comment type="subcellular location">
    <subcellularLocation>
        <location evidence="1">Cell membrane</location>
        <topology evidence="1">Multi-pass membrane protein</topology>
    </subcellularLocation>
</comment>
<keyword evidence="4 8" id="KW-0812">Transmembrane</keyword>
<comment type="similarity">
    <text evidence="2">Belongs to the MscS (TC 1.A.23) family.</text>
</comment>
<gene>
    <name evidence="12" type="ORF">ACFFHW_00230</name>
</gene>
<dbReference type="InterPro" id="IPR011014">
    <property type="entry name" value="MscS_channel_TM-2"/>
</dbReference>
<dbReference type="InterPro" id="IPR049278">
    <property type="entry name" value="MS_channel_C"/>
</dbReference>
<keyword evidence="5 8" id="KW-1133">Transmembrane helix</keyword>
<dbReference type="Gene3D" id="3.30.70.100">
    <property type="match status" value="1"/>
</dbReference>
<evidence type="ECO:0000313" key="12">
    <source>
        <dbReference type="EMBL" id="MFC0266437.1"/>
    </source>
</evidence>
<evidence type="ECO:0000256" key="5">
    <source>
        <dbReference type="ARBA" id="ARBA00022989"/>
    </source>
</evidence>
<dbReference type="InterPro" id="IPR006685">
    <property type="entry name" value="MscS_channel_2nd"/>
</dbReference>
<feature type="compositionally biased region" description="Basic and acidic residues" evidence="7">
    <location>
        <begin position="375"/>
        <end position="385"/>
    </location>
</feature>
<keyword evidence="3" id="KW-1003">Cell membrane</keyword>
<evidence type="ECO:0000256" key="2">
    <source>
        <dbReference type="ARBA" id="ARBA00008017"/>
    </source>
</evidence>
<evidence type="ECO:0000256" key="4">
    <source>
        <dbReference type="ARBA" id="ARBA00022692"/>
    </source>
</evidence>